<dbReference type="Proteomes" id="UP000327157">
    <property type="component" value="Chromosome 1"/>
</dbReference>
<name>A0A5N5FGL8_9ROSA</name>
<dbReference type="AlphaFoldDB" id="A0A5N5FGL8"/>
<feature type="compositionally biased region" description="Polar residues" evidence="1">
    <location>
        <begin position="38"/>
        <end position="58"/>
    </location>
</feature>
<accession>A0A5N5FGL8</accession>
<feature type="region of interest" description="Disordered" evidence="1">
    <location>
        <begin position="12"/>
        <end position="89"/>
    </location>
</feature>
<protein>
    <submittedName>
        <fullName evidence="2">Uncharacterized protein</fullName>
    </submittedName>
</protein>
<dbReference type="EMBL" id="SMOL01000768">
    <property type="protein sequence ID" value="KAB2597514.1"/>
    <property type="molecule type" value="Genomic_DNA"/>
</dbReference>
<evidence type="ECO:0000313" key="2">
    <source>
        <dbReference type="EMBL" id="KAB2597514.1"/>
    </source>
</evidence>
<reference evidence="3" key="2">
    <citation type="submission" date="2019-10" db="EMBL/GenBank/DDBJ databases">
        <title>A de novo genome assembly of a pear dwarfing rootstock.</title>
        <authorList>
            <person name="Wang F."/>
            <person name="Wang J."/>
            <person name="Li S."/>
            <person name="Zhang Y."/>
            <person name="Fang M."/>
            <person name="Ma L."/>
            <person name="Zhao Y."/>
            <person name="Jiang S."/>
        </authorList>
    </citation>
    <scope>NUCLEOTIDE SEQUENCE [LARGE SCALE GENOMIC DNA]</scope>
</reference>
<evidence type="ECO:0000313" key="3">
    <source>
        <dbReference type="Proteomes" id="UP000327157"/>
    </source>
</evidence>
<keyword evidence="3" id="KW-1185">Reference proteome</keyword>
<gene>
    <name evidence="2" type="ORF">D8674_000434</name>
</gene>
<evidence type="ECO:0000256" key="1">
    <source>
        <dbReference type="SAM" id="MobiDB-lite"/>
    </source>
</evidence>
<sequence length="128" mass="14052">MFEEVHSKILAFDLQNPRSSSTPAASQTAIITTQAPQRDSNSSANRGGSWQGNCSSRGSPGHDTQKYRSWRHNQQHYRSNQPVHWNGPSKNWKSVIGLPALLVETGQLQACWGGKGSSDPFPGDPRIP</sequence>
<comment type="caution">
    <text evidence="2">The sequence shown here is derived from an EMBL/GenBank/DDBJ whole genome shotgun (WGS) entry which is preliminary data.</text>
</comment>
<feature type="compositionally biased region" description="Low complexity" evidence="1">
    <location>
        <begin position="19"/>
        <end position="37"/>
    </location>
</feature>
<reference evidence="2 3" key="3">
    <citation type="submission" date="2019-11" db="EMBL/GenBank/DDBJ databases">
        <title>A de novo genome assembly of a pear dwarfing rootstock.</title>
        <authorList>
            <person name="Wang F."/>
            <person name="Wang J."/>
            <person name="Li S."/>
            <person name="Zhang Y."/>
            <person name="Fang M."/>
            <person name="Ma L."/>
            <person name="Zhao Y."/>
            <person name="Jiang S."/>
        </authorList>
    </citation>
    <scope>NUCLEOTIDE SEQUENCE [LARGE SCALE GENOMIC DNA]</scope>
    <source>
        <strain evidence="2">S2</strain>
        <tissue evidence="2">Leaf</tissue>
    </source>
</reference>
<feature type="compositionally biased region" description="Polar residues" evidence="1">
    <location>
        <begin position="76"/>
        <end position="89"/>
    </location>
</feature>
<reference evidence="2 3" key="1">
    <citation type="submission" date="2019-09" db="EMBL/GenBank/DDBJ databases">
        <authorList>
            <person name="Ou C."/>
        </authorList>
    </citation>
    <scope>NUCLEOTIDE SEQUENCE [LARGE SCALE GENOMIC DNA]</scope>
    <source>
        <strain evidence="2">S2</strain>
        <tissue evidence="2">Leaf</tissue>
    </source>
</reference>
<organism evidence="2 3">
    <name type="scientific">Pyrus ussuriensis x Pyrus communis</name>
    <dbReference type="NCBI Taxonomy" id="2448454"/>
    <lineage>
        <taxon>Eukaryota</taxon>
        <taxon>Viridiplantae</taxon>
        <taxon>Streptophyta</taxon>
        <taxon>Embryophyta</taxon>
        <taxon>Tracheophyta</taxon>
        <taxon>Spermatophyta</taxon>
        <taxon>Magnoliopsida</taxon>
        <taxon>eudicotyledons</taxon>
        <taxon>Gunneridae</taxon>
        <taxon>Pentapetalae</taxon>
        <taxon>rosids</taxon>
        <taxon>fabids</taxon>
        <taxon>Rosales</taxon>
        <taxon>Rosaceae</taxon>
        <taxon>Amygdaloideae</taxon>
        <taxon>Maleae</taxon>
        <taxon>Pyrus</taxon>
    </lineage>
</organism>
<proteinExistence type="predicted"/>